<feature type="domain" description="CAAX prenyl protease 2/Lysostaphin resistance protein A-like" evidence="2">
    <location>
        <begin position="162"/>
        <end position="248"/>
    </location>
</feature>
<evidence type="ECO:0000259" key="2">
    <source>
        <dbReference type="Pfam" id="PF02517"/>
    </source>
</evidence>
<keyword evidence="1" id="KW-0472">Membrane</keyword>
<dbReference type="RefSeq" id="WP_204129664.1">
    <property type="nucleotide sequence ID" value="NZ_JAFDVD010000003.1"/>
</dbReference>
<feature type="transmembrane region" description="Helical" evidence="1">
    <location>
        <begin position="116"/>
        <end position="136"/>
    </location>
</feature>
<comment type="caution">
    <text evidence="3">The sequence shown here is derived from an EMBL/GenBank/DDBJ whole genome shotgun (WGS) entry which is preliminary data.</text>
</comment>
<evidence type="ECO:0000313" key="3">
    <source>
        <dbReference type="EMBL" id="MBM6399194.1"/>
    </source>
</evidence>
<feature type="transmembrane region" description="Helical" evidence="1">
    <location>
        <begin position="198"/>
        <end position="218"/>
    </location>
</feature>
<proteinExistence type="predicted"/>
<evidence type="ECO:0000313" key="4">
    <source>
        <dbReference type="Proteomes" id="UP001430172"/>
    </source>
</evidence>
<accession>A0ABS2CH49</accession>
<feature type="transmembrane region" description="Helical" evidence="1">
    <location>
        <begin position="29"/>
        <end position="51"/>
    </location>
</feature>
<keyword evidence="1" id="KW-1133">Transmembrane helix</keyword>
<sequence>MTHGDLLAPAPTPPAEPADPPQYGARRIAAVWALAALPMAVLSWLVTPVLAAALDGPAAGARALLACMTVGLVWQGVLVLVLVRRETGTFRWPAVRDALWLNRPRSPRTGRVGGRLWWVLVPAALVFAAEQFLPAIPTPTDRDLGGFLGSPEGQSFLAGNWRWFAVVLVLAVFNTVLGEELLFRGILLPRMRGVFGRADWVANGVLFACYHLHMPWAIPTALLDVFALSWPSRRFRSAWFGIVVHSLQSVVIVGMTVALVLR</sequence>
<feature type="transmembrane region" description="Helical" evidence="1">
    <location>
        <begin position="238"/>
        <end position="261"/>
    </location>
</feature>
<dbReference type="Pfam" id="PF02517">
    <property type="entry name" value="Rce1-like"/>
    <property type="match status" value="1"/>
</dbReference>
<keyword evidence="3" id="KW-0645">Protease</keyword>
<evidence type="ECO:0000256" key="1">
    <source>
        <dbReference type="SAM" id="Phobius"/>
    </source>
</evidence>
<dbReference type="InterPro" id="IPR003675">
    <property type="entry name" value="Rce1/LyrA-like_dom"/>
</dbReference>
<dbReference type="EMBL" id="JAFDVD010000003">
    <property type="protein sequence ID" value="MBM6399194.1"/>
    <property type="molecule type" value="Genomic_DNA"/>
</dbReference>
<keyword evidence="3" id="KW-0378">Hydrolase</keyword>
<organism evidence="3 4">
    <name type="scientific">Phycicoccus sonneratiae</name>
    <dbReference type="NCBI Taxonomy" id="2807628"/>
    <lineage>
        <taxon>Bacteria</taxon>
        <taxon>Bacillati</taxon>
        <taxon>Actinomycetota</taxon>
        <taxon>Actinomycetes</taxon>
        <taxon>Micrococcales</taxon>
        <taxon>Intrasporangiaceae</taxon>
        <taxon>Phycicoccus</taxon>
    </lineage>
</organism>
<dbReference type="Proteomes" id="UP001430172">
    <property type="component" value="Unassembled WGS sequence"/>
</dbReference>
<reference evidence="3" key="1">
    <citation type="submission" date="2021-02" db="EMBL/GenBank/DDBJ databases">
        <title>Phycicoccus sp. MQZ13P-5T, whole genome shotgun sequence.</title>
        <authorList>
            <person name="Tuo L."/>
        </authorList>
    </citation>
    <scope>NUCLEOTIDE SEQUENCE</scope>
    <source>
        <strain evidence="3">MQZ13P-5</strain>
    </source>
</reference>
<keyword evidence="1" id="KW-0812">Transmembrane</keyword>
<keyword evidence="4" id="KW-1185">Reference proteome</keyword>
<protein>
    <submittedName>
        <fullName evidence="3">CPBP family intramembrane metalloprotease</fullName>
    </submittedName>
</protein>
<name>A0ABS2CH49_9MICO</name>
<feature type="transmembrane region" description="Helical" evidence="1">
    <location>
        <begin position="156"/>
        <end position="177"/>
    </location>
</feature>
<feature type="transmembrane region" description="Helical" evidence="1">
    <location>
        <begin position="63"/>
        <end position="83"/>
    </location>
</feature>
<keyword evidence="3" id="KW-0482">Metalloprotease</keyword>
<gene>
    <name evidence="3" type="ORF">JQN70_02210</name>
</gene>
<dbReference type="GO" id="GO:0008237">
    <property type="term" value="F:metallopeptidase activity"/>
    <property type="evidence" value="ECO:0007669"/>
    <property type="project" value="UniProtKB-KW"/>
</dbReference>